<evidence type="ECO:0000256" key="5">
    <source>
        <dbReference type="ARBA" id="ARBA00022989"/>
    </source>
</evidence>
<proteinExistence type="inferred from homology"/>
<keyword evidence="2" id="KW-0813">Transport</keyword>
<dbReference type="PANTHER" id="PTHR33281">
    <property type="entry name" value="UPF0187 PROTEIN YNEE"/>
    <property type="match status" value="1"/>
</dbReference>
<evidence type="ECO:0000313" key="11">
    <source>
        <dbReference type="Proteomes" id="UP000248395"/>
    </source>
</evidence>
<sequence>MIVRSPVPWFRLLFVWNGSVLPRILSRLLLVFLIALLAAAARHWWLSSHADSALSIPTFTLLGVSLAIFLGFRNSVSYERFWEARKLWGALLVVNRSIARQLLAAAPQHPQVAQVLDLICAFAYALKAQLREEPECDHMQRLLPADLLDEVDGARFRPAIILRRLGQLILQLQAEGIISEWQWQALDQKLNTMSEVLGGCERIGGTPIPYTYRVLLNRTVTIYSLLLPMGLVSSIGWLTPPIAVFIAYTYLALEVIGEELEEPFGREGNDLPLAALCHTIELAVREMQGQPMPVTAPQPQGIYLY</sequence>
<protein>
    <submittedName>
        <fullName evidence="10">Putative membrane protein</fullName>
    </submittedName>
</protein>
<comment type="subcellular location">
    <subcellularLocation>
        <location evidence="1">Cell membrane</location>
        <topology evidence="1">Multi-pass membrane protein</topology>
    </subcellularLocation>
</comment>
<comment type="caution">
    <text evidence="10">The sequence shown here is derived from an EMBL/GenBank/DDBJ whole genome shotgun (WGS) entry which is preliminary data.</text>
</comment>
<dbReference type="GO" id="GO:0005886">
    <property type="term" value="C:plasma membrane"/>
    <property type="evidence" value="ECO:0007669"/>
    <property type="project" value="UniProtKB-SubCell"/>
</dbReference>
<comment type="similarity">
    <text evidence="8">Belongs to the anion channel-forming bestrophin (TC 1.A.46) family.</text>
</comment>
<keyword evidence="7 9" id="KW-0472">Membrane</keyword>
<reference evidence="10 11" key="1">
    <citation type="submission" date="2018-05" db="EMBL/GenBank/DDBJ databases">
        <title>Genomic Encyclopedia of Type Strains, Phase IV (KMG-IV): sequencing the most valuable type-strain genomes for metagenomic binning, comparative biology and taxonomic classification.</title>
        <authorList>
            <person name="Goeker M."/>
        </authorList>
    </citation>
    <scope>NUCLEOTIDE SEQUENCE [LARGE SCALE GENOMIC DNA]</scope>
    <source>
        <strain evidence="10 11">DSM 25134</strain>
    </source>
</reference>
<feature type="transmembrane region" description="Helical" evidence="9">
    <location>
        <begin position="53"/>
        <end position="72"/>
    </location>
</feature>
<keyword evidence="6" id="KW-0406">Ion transport</keyword>
<evidence type="ECO:0000256" key="4">
    <source>
        <dbReference type="ARBA" id="ARBA00022692"/>
    </source>
</evidence>
<organism evidence="10 11">
    <name type="scientific">Aquitalea magnusonii</name>
    <dbReference type="NCBI Taxonomy" id="332411"/>
    <lineage>
        <taxon>Bacteria</taxon>
        <taxon>Pseudomonadati</taxon>
        <taxon>Pseudomonadota</taxon>
        <taxon>Betaproteobacteria</taxon>
        <taxon>Neisseriales</taxon>
        <taxon>Chromobacteriaceae</taxon>
        <taxon>Aquitalea</taxon>
    </lineage>
</organism>
<evidence type="ECO:0000256" key="3">
    <source>
        <dbReference type="ARBA" id="ARBA00022475"/>
    </source>
</evidence>
<dbReference type="AlphaFoldDB" id="A0A318JFY8"/>
<dbReference type="PANTHER" id="PTHR33281:SF19">
    <property type="entry name" value="VOLTAGE-DEPENDENT ANION CHANNEL-FORMING PROTEIN YNEE"/>
    <property type="match status" value="1"/>
</dbReference>
<keyword evidence="5 9" id="KW-1133">Transmembrane helix</keyword>
<keyword evidence="4 9" id="KW-0812">Transmembrane</keyword>
<dbReference type="Pfam" id="PF25539">
    <property type="entry name" value="Bestrophin_2"/>
    <property type="match status" value="1"/>
</dbReference>
<dbReference type="Proteomes" id="UP000248395">
    <property type="component" value="Unassembled WGS sequence"/>
</dbReference>
<evidence type="ECO:0000256" key="9">
    <source>
        <dbReference type="SAM" id="Phobius"/>
    </source>
</evidence>
<evidence type="ECO:0000256" key="1">
    <source>
        <dbReference type="ARBA" id="ARBA00004651"/>
    </source>
</evidence>
<keyword evidence="3" id="KW-1003">Cell membrane</keyword>
<evidence type="ECO:0000256" key="7">
    <source>
        <dbReference type="ARBA" id="ARBA00023136"/>
    </source>
</evidence>
<feature type="transmembrane region" description="Helical" evidence="9">
    <location>
        <begin position="20"/>
        <end position="41"/>
    </location>
</feature>
<keyword evidence="11" id="KW-1185">Reference proteome</keyword>
<evidence type="ECO:0000256" key="8">
    <source>
        <dbReference type="ARBA" id="ARBA00034708"/>
    </source>
</evidence>
<name>A0A318JFY8_9NEIS</name>
<dbReference type="RefSeq" id="WP_059287438.1">
    <property type="nucleotide sequence ID" value="NZ_LNQU01000222.1"/>
</dbReference>
<evidence type="ECO:0000256" key="6">
    <source>
        <dbReference type="ARBA" id="ARBA00023065"/>
    </source>
</evidence>
<dbReference type="OrthoDB" id="445589at2"/>
<evidence type="ECO:0000256" key="2">
    <source>
        <dbReference type="ARBA" id="ARBA00022448"/>
    </source>
</evidence>
<evidence type="ECO:0000313" key="10">
    <source>
        <dbReference type="EMBL" id="PXX49138.1"/>
    </source>
</evidence>
<accession>A0A318JFY8</accession>
<dbReference type="InterPro" id="IPR044669">
    <property type="entry name" value="YneE/VCCN1/2-like"/>
</dbReference>
<gene>
    <name evidence="10" type="ORF">DFR38_105181</name>
</gene>
<dbReference type="GO" id="GO:0005254">
    <property type="term" value="F:chloride channel activity"/>
    <property type="evidence" value="ECO:0007669"/>
    <property type="project" value="InterPro"/>
</dbReference>
<dbReference type="EMBL" id="QJKC01000005">
    <property type="protein sequence ID" value="PXX49138.1"/>
    <property type="molecule type" value="Genomic_DNA"/>
</dbReference>